<dbReference type="InterPro" id="IPR023214">
    <property type="entry name" value="HAD_sf"/>
</dbReference>
<accession>A0A939FBQ8</accession>
<evidence type="ECO:0000313" key="1">
    <source>
        <dbReference type="EMBL" id="MBO0516336.1"/>
    </source>
</evidence>
<dbReference type="Gene3D" id="3.40.50.1000">
    <property type="entry name" value="HAD superfamily/HAD-like"/>
    <property type="match status" value="1"/>
</dbReference>
<reference evidence="1" key="1">
    <citation type="submission" date="2021-03" db="EMBL/GenBank/DDBJ databases">
        <title>Streptomyces poriferae sp. nov., a novel marine sponge-derived Actinobacteria species with anti-MRSA activity.</title>
        <authorList>
            <person name="Sandoval-Powers M."/>
            <person name="Kralova S."/>
            <person name="Nguyen G.-S."/>
            <person name="Fawwal D."/>
            <person name="Degnes K."/>
            <person name="Klinkenberg G."/>
            <person name="Sletta H."/>
            <person name="Wentzel A."/>
            <person name="Liles M.R."/>
        </authorList>
    </citation>
    <scope>NUCLEOTIDE SEQUENCE</scope>
    <source>
        <strain evidence="1">DSM 41794</strain>
    </source>
</reference>
<dbReference type="RefSeq" id="WP_206967995.1">
    <property type="nucleotide sequence ID" value="NZ_BAAAJJ010000002.1"/>
</dbReference>
<comment type="caution">
    <text evidence="1">The sequence shown here is derived from an EMBL/GenBank/DDBJ whole genome shotgun (WGS) entry which is preliminary data.</text>
</comment>
<keyword evidence="2" id="KW-1185">Reference proteome</keyword>
<proteinExistence type="predicted"/>
<dbReference type="EMBL" id="JAFLRJ010000388">
    <property type="protein sequence ID" value="MBO0516336.1"/>
    <property type="molecule type" value="Genomic_DNA"/>
</dbReference>
<dbReference type="InterPro" id="IPR036412">
    <property type="entry name" value="HAD-like_sf"/>
</dbReference>
<name>A0A939FBQ8_9ACTN</name>
<dbReference type="SUPFAM" id="SSF56784">
    <property type="entry name" value="HAD-like"/>
    <property type="match status" value="1"/>
</dbReference>
<evidence type="ECO:0000313" key="2">
    <source>
        <dbReference type="Proteomes" id="UP000664167"/>
    </source>
</evidence>
<dbReference type="Proteomes" id="UP000664167">
    <property type="component" value="Unassembled WGS sequence"/>
</dbReference>
<sequence>MILFDIGGVLFCDPWETLVLTPGRGLADRLGVPMDVARAAGVRLWGRYSGEVADESSYWADMGVEVGVTVPPELVREVECELLSPSPWAHELLAQAAATGAEFGIASNNTSFWFAKQSKKLGLSEWINEDLVFVSQELGVAKSEPGEGLFEIAAEQLRGRQVSLVEDRPENLRRAEGLGIRALDYSFERDRDAFPNFLSSRVRL</sequence>
<dbReference type="AlphaFoldDB" id="A0A939FBQ8"/>
<protein>
    <submittedName>
        <fullName evidence="1">Uncharacterized protein</fullName>
    </submittedName>
</protein>
<gene>
    <name evidence="1" type="ORF">J0695_31870</name>
</gene>
<organism evidence="1 2">
    <name type="scientific">Streptomyces beijiangensis</name>
    <dbReference type="NCBI Taxonomy" id="163361"/>
    <lineage>
        <taxon>Bacteria</taxon>
        <taxon>Bacillati</taxon>
        <taxon>Actinomycetota</taxon>
        <taxon>Actinomycetes</taxon>
        <taxon>Kitasatosporales</taxon>
        <taxon>Streptomycetaceae</taxon>
        <taxon>Streptomyces</taxon>
    </lineage>
</organism>